<dbReference type="AlphaFoldDB" id="A0A1D2QTB0"/>
<dbReference type="GO" id="GO:0016829">
    <property type="term" value="F:lyase activity"/>
    <property type="evidence" value="ECO:0007669"/>
    <property type="project" value="UniProtKB-KW"/>
</dbReference>
<evidence type="ECO:0000313" key="4">
    <source>
        <dbReference type="Proteomes" id="UP000242502"/>
    </source>
</evidence>
<gene>
    <name evidence="3" type="ORF">AB835_01700</name>
</gene>
<dbReference type="InterPro" id="IPR015421">
    <property type="entry name" value="PyrdxlP-dep_Trfase_major"/>
</dbReference>
<protein>
    <submittedName>
        <fullName evidence="3">Selenocysteine lyase</fullName>
    </submittedName>
</protein>
<keyword evidence="3" id="KW-0456">Lyase</keyword>
<dbReference type="InterPro" id="IPR000192">
    <property type="entry name" value="Aminotrans_V_dom"/>
</dbReference>
<dbReference type="PANTHER" id="PTHR43586:SF8">
    <property type="entry name" value="CYSTEINE DESULFURASE 1, CHLOROPLASTIC"/>
    <property type="match status" value="1"/>
</dbReference>
<dbReference type="EMBL" id="MDLC01000004">
    <property type="protein sequence ID" value="ODS24794.1"/>
    <property type="molecule type" value="Genomic_DNA"/>
</dbReference>
<dbReference type="InterPro" id="IPR015422">
    <property type="entry name" value="PyrdxlP-dep_Trfase_small"/>
</dbReference>
<sequence length="488" mass="54833">MSLENYFNSFRKNVIGIDKLHPFKAGMLPIIYADWAASGRLYEPIEEYISHTLGPYVANTHTETSLTGCTMTHLYKEARDIIKQHVGAGDGDVLLFEGFGMTGAVNKFQRLMGLRTVKATTKNLTTSHEKPLIIITHMEHHSNQTSWIECDVDVEIIEPGIDGRPSLDHLEHILQSNSSRPLLMASVSACSNVTGISTNYYKIAELMHRYGGYVCVDFSGSAPYVKIDMHPENPEESLDVIFFSPHKFLGGPGSSGVLAFNKKLYQHNVPDNPGGGTVKWTNPWGEHRYYEDIETREDGGTPGFLQATKASLAILLKERMGVDKIIAREKELVCRLLDGIKHQQQIEILESHQMQRLGFISFYAKDVHYNLFVKLLNDYFGIQSRGGCSCAGTYGHILLNVDKNQSKSITDKIDLGNLADKPGWVRISLHPVMSDQEIDRIVEGINAVVEHHQTWAKDYQFNSCTGEFEPLSNVDQYIDIKHSFNVIK</sequence>
<dbReference type="Proteomes" id="UP000242502">
    <property type="component" value="Unassembled WGS sequence"/>
</dbReference>
<dbReference type="SUPFAM" id="SSF53383">
    <property type="entry name" value="PLP-dependent transferases"/>
    <property type="match status" value="1"/>
</dbReference>
<dbReference type="STRING" id="62101.AB835_01700"/>
<dbReference type="InterPro" id="IPR015424">
    <property type="entry name" value="PyrdxlP-dep_Trfase"/>
</dbReference>
<evidence type="ECO:0000256" key="1">
    <source>
        <dbReference type="ARBA" id="ARBA00022898"/>
    </source>
</evidence>
<keyword evidence="1" id="KW-0663">Pyridoxal phosphate</keyword>
<evidence type="ECO:0000313" key="3">
    <source>
        <dbReference type="EMBL" id="ODS24794.1"/>
    </source>
</evidence>
<proteinExistence type="predicted"/>
<dbReference type="PANTHER" id="PTHR43586">
    <property type="entry name" value="CYSTEINE DESULFURASE"/>
    <property type="match status" value="1"/>
</dbReference>
<organism evidence="3 4">
    <name type="scientific">Candidatus Endobugula sertula</name>
    <name type="common">Bugula neritina bacterial symbiont</name>
    <dbReference type="NCBI Taxonomy" id="62101"/>
    <lineage>
        <taxon>Bacteria</taxon>
        <taxon>Pseudomonadati</taxon>
        <taxon>Pseudomonadota</taxon>
        <taxon>Gammaproteobacteria</taxon>
        <taxon>Cellvibrionales</taxon>
        <taxon>Cellvibrionaceae</taxon>
        <taxon>Candidatus Endobugula</taxon>
    </lineage>
</organism>
<reference evidence="3 4" key="1">
    <citation type="journal article" date="2016" name="Appl. Environ. Microbiol.">
        <title>Lack of Overt Genome Reduction in the Bryostatin-Producing Bryozoan Symbiont "Candidatus Endobugula sertula".</title>
        <authorList>
            <person name="Miller I.J."/>
            <person name="Vanee N."/>
            <person name="Fong S.S."/>
            <person name="Lim-Fong G.E."/>
            <person name="Kwan J.C."/>
        </authorList>
    </citation>
    <scope>NUCLEOTIDE SEQUENCE [LARGE SCALE GENOMIC DNA]</scope>
    <source>
        <strain evidence="3">AB1-4</strain>
    </source>
</reference>
<feature type="domain" description="Aminotransferase class V" evidence="2">
    <location>
        <begin position="31"/>
        <end position="440"/>
    </location>
</feature>
<accession>A0A1D2QTB0</accession>
<dbReference type="Gene3D" id="3.40.640.10">
    <property type="entry name" value="Type I PLP-dependent aspartate aminotransferase-like (Major domain)"/>
    <property type="match status" value="1"/>
</dbReference>
<dbReference type="Gene3D" id="3.90.1150.10">
    <property type="entry name" value="Aspartate Aminotransferase, domain 1"/>
    <property type="match status" value="1"/>
</dbReference>
<evidence type="ECO:0000259" key="2">
    <source>
        <dbReference type="Pfam" id="PF00266"/>
    </source>
</evidence>
<dbReference type="Pfam" id="PF00266">
    <property type="entry name" value="Aminotran_5"/>
    <property type="match status" value="1"/>
</dbReference>
<comment type="caution">
    <text evidence="3">The sequence shown here is derived from an EMBL/GenBank/DDBJ whole genome shotgun (WGS) entry which is preliminary data.</text>
</comment>
<name>A0A1D2QTB0_9GAMM</name>